<name>A0A246JMZ3_9BURK</name>
<dbReference type="SUPFAM" id="SSF47473">
    <property type="entry name" value="EF-hand"/>
    <property type="match status" value="1"/>
</dbReference>
<dbReference type="Proteomes" id="UP000197468">
    <property type="component" value="Unassembled WGS sequence"/>
</dbReference>
<gene>
    <name evidence="2" type="ORF">CDN99_05215</name>
</gene>
<dbReference type="GO" id="GO:0005509">
    <property type="term" value="F:calcium ion binding"/>
    <property type="evidence" value="ECO:0007669"/>
    <property type="project" value="InterPro"/>
</dbReference>
<dbReference type="Gene3D" id="1.10.238.10">
    <property type="entry name" value="EF-hand"/>
    <property type="match status" value="1"/>
</dbReference>
<comment type="caution">
    <text evidence="2">The sequence shown here is derived from an EMBL/GenBank/DDBJ whole genome shotgun (WGS) entry which is preliminary data.</text>
</comment>
<evidence type="ECO:0000313" key="2">
    <source>
        <dbReference type="EMBL" id="OWQ93987.1"/>
    </source>
</evidence>
<feature type="domain" description="EF-hand" evidence="1">
    <location>
        <begin position="18"/>
        <end position="53"/>
    </location>
</feature>
<dbReference type="InterPro" id="IPR011992">
    <property type="entry name" value="EF-hand-dom_pair"/>
</dbReference>
<organism evidence="2 3">
    <name type="scientific">Roseateles aquatilis</name>
    <dbReference type="NCBI Taxonomy" id="431061"/>
    <lineage>
        <taxon>Bacteria</taxon>
        <taxon>Pseudomonadati</taxon>
        <taxon>Pseudomonadota</taxon>
        <taxon>Betaproteobacteria</taxon>
        <taxon>Burkholderiales</taxon>
        <taxon>Sphaerotilaceae</taxon>
        <taxon>Roseateles</taxon>
    </lineage>
</organism>
<keyword evidence="3" id="KW-1185">Reference proteome</keyword>
<proteinExistence type="predicted"/>
<dbReference type="EMBL" id="NIOF01000001">
    <property type="protein sequence ID" value="OWQ93987.1"/>
    <property type="molecule type" value="Genomic_DNA"/>
</dbReference>
<evidence type="ECO:0000259" key="1">
    <source>
        <dbReference type="PROSITE" id="PS50222"/>
    </source>
</evidence>
<protein>
    <submittedName>
        <fullName evidence="2">Calcium-binding protein</fullName>
    </submittedName>
</protein>
<dbReference type="InterPro" id="IPR002048">
    <property type="entry name" value="EF_hand_dom"/>
</dbReference>
<reference evidence="2 3" key="1">
    <citation type="journal article" date="2008" name="Int. J. Syst. Evol. Microbiol.">
        <title>Description of Roseateles aquatilis sp. nov. and Roseateles terrae sp. nov., in the class Betaproteobacteria, and emended description of the genus Roseateles.</title>
        <authorList>
            <person name="Gomila M."/>
            <person name="Bowien B."/>
            <person name="Falsen E."/>
            <person name="Moore E.R."/>
            <person name="Lalucat J."/>
        </authorList>
    </citation>
    <scope>NUCLEOTIDE SEQUENCE [LARGE SCALE GENOMIC DNA]</scope>
    <source>
        <strain evidence="2 3">CCUG 48205</strain>
    </source>
</reference>
<accession>A0A246JMZ3</accession>
<dbReference type="PROSITE" id="PS50222">
    <property type="entry name" value="EF_HAND_2"/>
    <property type="match status" value="1"/>
</dbReference>
<evidence type="ECO:0000313" key="3">
    <source>
        <dbReference type="Proteomes" id="UP000197468"/>
    </source>
</evidence>
<sequence length="83" mass="8986">MIAALALTALPAHAQEGKAAQKLEERFAAADKDHDGKLTKAEAQAGMPRVAKHFDEIDTQKTGAVTLEQVKQFAAAQMKDRKK</sequence>
<dbReference type="AlphaFoldDB" id="A0A246JMZ3"/>